<protein>
    <recommendedName>
        <fullName evidence="3">HNH endonuclease</fullName>
    </recommendedName>
</protein>
<dbReference type="RefSeq" id="WP_214611010.1">
    <property type="nucleotide sequence ID" value="NZ_JACATN010000002.1"/>
</dbReference>
<evidence type="ECO:0000313" key="2">
    <source>
        <dbReference type="Proteomes" id="UP000740413"/>
    </source>
</evidence>
<keyword evidence="2" id="KW-1185">Reference proteome</keyword>
<organism evidence="1 2">
    <name type="scientific">Zobellia barbeyronii</name>
    <dbReference type="NCBI Taxonomy" id="2748009"/>
    <lineage>
        <taxon>Bacteria</taxon>
        <taxon>Pseudomonadati</taxon>
        <taxon>Bacteroidota</taxon>
        <taxon>Flavobacteriia</taxon>
        <taxon>Flavobacteriales</taxon>
        <taxon>Flavobacteriaceae</taxon>
        <taxon>Zobellia</taxon>
    </lineage>
</organism>
<name>A0ABS5WF64_9FLAO</name>
<dbReference type="Proteomes" id="UP000740413">
    <property type="component" value="Unassembled WGS sequence"/>
</dbReference>
<evidence type="ECO:0008006" key="3">
    <source>
        <dbReference type="Google" id="ProtNLM"/>
    </source>
</evidence>
<proteinExistence type="predicted"/>
<reference evidence="2" key="1">
    <citation type="submission" date="2023-07" db="EMBL/GenBank/DDBJ databases">
        <title>Zobellia barbeyronii sp. nov., a new marine flavobacterium, isolated from green and red algae.</title>
        <authorList>
            <person name="Nedashkovskaya O.I."/>
            <person name="Otstavnykh N."/>
            <person name="Zhukova N."/>
            <person name="Guzev K."/>
            <person name="Chausova V."/>
            <person name="Tekutyeva L."/>
            <person name="Mikhailov V."/>
            <person name="Isaeva M."/>
        </authorList>
    </citation>
    <scope>NUCLEOTIDE SEQUENCE [LARGE SCALE GENOMIC DNA]</scope>
    <source>
        <strain evidence="2">KMM 6746</strain>
    </source>
</reference>
<dbReference type="EMBL" id="JACATN010000002">
    <property type="protein sequence ID" value="MBT2160807.1"/>
    <property type="molecule type" value="Genomic_DNA"/>
</dbReference>
<gene>
    <name evidence="1" type="ORF">HW347_05990</name>
</gene>
<accession>A0ABS5WF64</accession>
<comment type="caution">
    <text evidence="1">The sequence shown here is derived from an EMBL/GenBank/DDBJ whole genome shotgun (WGS) entry which is preliminary data.</text>
</comment>
<sequence length="323" mass="37471">MIYLGNQIYALDEYSKVVICWLNIKIRGRSGYNCGISTCSLCNGTGKKRKGLDKEFRDLFTSKVIEEIIKGKPPIIFALLNRLQIIYTSIPGKTKPDFKKYSKELFLDSGYTNWFLNEKKNYWLADLLNQHTCTYCNREYIFVYKNKAGGKGMVPQFDHWFSKTDYPLLALSFYNLIPSCATCNTIKSAAKFNLQDFLNPYVDINISSTYSFSYLPTGVNSNKIVFKKMGVFTKGINTVNALNLPLIYEGHSEKELQDLIDLKYKYSKNYLNILLEKTFGDLKISEQERFRLIFGIEITEDNYHKRPLSKFKRDILKELKVIS</sequence>
<dbReference type="Gene3D" id="1.10.30.50">
    <property type="match status" value="1"/>
</dbReference>
<evidence type="ECO:0000313" key="1">
    <source>
        <dbReference type="EMBL" id="MBT2160807.1"/>
    </source>
</evidence>